<evidence type="ECO:0000313" key="2">
    <source>
        <dbReference type="Proteomes" id="UP001147700"/>
    </source>
</evidence>
<gene>
    <name evidence="1" type="ORF">OJ962_28635</name>
</gene>
<organism evidence="1 2">
    <name type="scientific">Solirubrobacter deserti</name>
    <dbReference type="NCBI Taxonomy" id="2282478"/>
    <lineage>
        <taxon>Bacteria</taxon>
        <taxon>Bacillati</taxon>
        <taxon>Actinomycetota</taxon>
        <taxon>Thermoleophilia</taxon>
        <taxon>Solirubrobacterales</taxon>
        <taxon>Solirubrobacteraceae</taxon>
        <taxon>Solirubrobacter</taxon>
    </lineage>
</organism>
<keyword evidence="2" id="KW-1185">Reference proteome</keyword>
<reference evidence="1" key="1">
    <citation type="submission" date="2022-10" db="EMBL/GenBank/DDBJ databases">
        <title>The WGS of Solirubrobacter sp. CPCC 204708.</title>
        <authorList>
            <person name="Jiang Z."/>
        </authorList>
    </citation>
    <scope>NUCLEOTIDE SEQUENCE</scope>
    <source>
        <strain evidence="1">CPCC 204708</strain>
    </source>
</reference>
<dbReference type="Gene3D" id="2.60.120.1140">
    <property type="entry name" value="Protein of unknown function DUF192"/>
    <property type="match status" value="1"/>
</dbReference>
<accession>A0ABT4RSE9</accession>
<dbReference type="InterPro" id="IPR003795">
    <property type="entry name" value="DUF192"/>
</dbReference>
<dbReference type="Pfam" id="PF02643">
    <property type="entry name" value="DUF192"/>
    <property type="match status" value="1"/>
</dbReference>
<dbReference type="RefSeq" id="WP_202953900.1">
    <property type="nucleotide sequence ID" value="NZ_JAPCID010000058.1"/>
</dbReference>
<proteinExistence type="predicted"/>
<comment type="caution">
    <text evidence="1">The sequence shown here is derived from an EMBL/GenBank/DDBJ whole genome shotgun (WGS) entry which is preliminary data.</text>
</comment>
<dbReference type="Proteomes" id="UP001147700">
    <property type="component" value="Unassembled WGS sequence"/>
</dbReference>
<name>A0ABT4RSE9_9ACTN</name>
<dbReference type="InterPro" id="IPR038695">
    <property type="entry name" value="Saro_0823-like_sf"/>
</dbReference>
<evidence type="ECO:0000313" key="1">
    <source>
        <dbReference type="EMBL" id="MDA0141494.1"/>
    </source>
</evidence>
<sequence length="112" mass="12112">MVARLDALPARELPGGLRIAAARTRATRGKGLSRMDEMPPDVGLELAPCRSVHTFGMRFALDLIWLDRSGAVVRVDEAVRPRRFRTCLAARSVIEVRGGCAAGFVAAIARTP</sequence>
<dbReference type="EMBL" id="JAPCID010000058">
    <property type="protein sequence ID" value="MDA0141494.1"/>
    <property type="molecule type" value="Genomic_DNA"/>
</dbReference>
<protein>
    <submittedName>
        <fullName evidence="1">DUF192 domain-containing protein</fullName>
    </submittedName>
</protein>